<dbReference type="OrthoDB" id="1652165at2"/>
<accession>A0A3D9LPG6</accession>
<evidence type="ECO:0000256" key="1">
    <source>
        <dbReference type="ARBA" id="ARBA00022729"/>
    </source>
</evidence>
<name>A0A3D9LPG6_9FLAO</name>
<dbReference type="InterPro" id="IPR026444">
    <property type="entry name" value="Secre_tail"/>
</dbReference>
<evidence type="ECO:0000313" key="3">
    <source>
        <dbReference type="EMBL" id="REE08424.1"/>
    </source>
</evidence>
<dbReference type="AlphaFoldDB" id="A0A3D9LPG6"/>
<organism evidence="3 4">
    <name type="scientific">Winogradskyella pacifica</name>
    <dbReference type="NCBI Taxonomy" id="664642"/>
    <lineage>
        <taxon>Bacteria</taxon>
        <taxon>Pseudomonadati</taxon>
        <taxon>Bacteroidota</taxon>
        <taxon>Flavobacteriia</taxon>
        <taxon>Flavobacteriales</taxon>
        <taxon>Flavobacteriaceae</taxon>
        <taxon>Winogradskyella</taxon>
    </lineage>
</organism>
<keyword evidence="1" id="KW-0732">Signal</keyword>
<gene>
    <name evidence="3" type="ORF">DFQ09_107103</name>
</gene>
<sequence length="1064" mass="114567">MNSKITLNFKMLKSIKLTALLVLLTVSNGLIAQTELVSQVFPTRITTNSQITVLGTGFTESTSVSISGISINNASITLVSDTEMTFKISHTGSVDTSGELMLAGTTTGQNMEYVSPTPKTLRNGTESNVTKITEIFTTYNGFWRSSQWKADPTNNSLKPNTSHDVLAFTYNGVTYSTGVNDQLLTDNGVTFSSQLFYAYTTNGVDGITHPNNYLAMADMIDGQAGEGTAITSPEISGTTVFDVITDGVNGLDIGTGITNFNATADVEFFSSGGQLGALEDDIPDFLISQIAAAGSTDIYYYADADKNVVGRPIKITITEETDNDGDALLAKWRLDLYSFLPGVNYGIATPTVRSFSNNEERPLRMVAFKFEDFQIDDTNIIDINNINMVAGGTADLAFLAYNRGSFDIKTPVVTEYPLARYVCNLPSDSSITFSAVAEVSGNATGAPEETLSYQWSKYNEPILGANSSTYTIPGSVDAESIGSYKLRVTNAFGSVVVPVSLSIGGTPVYWNGSEWQLPLVYENAGIVVEPKDRGLVFSSNYNSSGDIEGCDCLVPAGSNVTIDSGSTLKLYGEVTVESGASLTFEDGASLIQTKIVSSNENSGLIKVKRNVTDLHNNDYVLWSSPVANFDVSNVTAPHTANAFNWDVNTPNANGVSGDWMLTSGTMSAGLGYAVNVPTEFVSTGFTASFVGKPNNGDISVDVFKSTGNQPNPEARHRNLIGNPYPSAISADQLLADNTLLEGNVKLWAHNTAIPNTTTPLTSSAYQDLNYSYGEQYVSYNFTGANPPESTNGFIGSGQGFFVQVDEGATEGSVTFTNAMRSDDADVAHDNSEFYRGTNDAQDLEKHLVWLSLIDATDVSASTLVGYVDGATLGKDRLFDAYSDNNAMRIYSMVNNEEMVIQGRPLPFENADVVPLGVELPENGIFKIAIGDLDGSVFADTSVGIYLEDTVLNTEHDLRESPYAFSGVQGKINDRFNLRYIMSLSIDDNEMSNTFAYVKDGILNVRSGTVIKDVKVYDINGRQVVSYASNSQNNTLSESFQFSKGVYLATITLEGNVTVTKKIIN</sequence>
<dbReference type="RefSeq" id="WP_115811490.1">
    <property type="nucleotide sequence ID" value="NZ_QREI01000007.1"/>
</dbReference>
<proteinExistence type="predicted"/>
<dbReference type="InterPro" id="IPR014756">
    <property type="entry name" value="Ig_E-set"/>
</dbReference>
<comment type="caution">
    <text evidence="3">The sequence shown here is derived from an EMBL/GenBank/DDBJ whole genome shotgun (WGS) entry which is preliminary data.</text>
</comment>
<dbReference type="InterPro" id="IPR013783">
    <property type="entry name" value="Ig-like_fold"/>
</dbReference>
<dbReference type="NCBIfam" id="TIGR04183">
    <property type="entry name" value="Por_Secre_tail"/>
    <property type="match status" value="1"/>
</dbReference>
<reference evidence="3 4" key="1">
    <citation type="submission" date="2018-07" db="EMBL/GenBank/DDBJ databases">
        <title>Genomic Encyclopedia of Type Strains, Phase III (KMG-III): the genomes of soil and plant-associated and newly described type strains.</title>
        <authorList>
            <person name="Whitman W."/>
        </authorList>
    </citation>
    <scope>NUCLEOTIDE SEQUENCE [LARGE SCALE GENOMIC DNA]</scope>
    <source>
        <strain evidence="3 4">CECT 7948</strain>
    </source>
</reference>
<dbReference type="SUPFAM" id="SSF81296">
    <property type="entry name" value="E set domains"/>
    <property type="match status" value="1"/>
</dbReference>
<feature type="domain" description="Ig-like" evidence="2">
    <location>
        <begin position="411"/>
        <end position="502"/>
    </location>
</feature>
<keyword evidence="4" id="KW-1185">Reference proteome</keyword>
<evidence type="ECO:0000259" key="2">
    <source>
        <dbReference type="PROSITE" id="PS50835"/>
    </source>
</evidence>
<dbReference type="PROSITE" id="PS50835">
    <property type="entry name" value="IG_LIKE"/>
    <property type="match status" value="1"/>
</dbReference>
<dbReference type="Proteomes" id="UP000256919">
    <property type="component" value="Unassembled WGS sequence"/>
</dbReference>
<evidence type="ECO:0000313" key="4">
    <source>
        <dbReference type="Proteomes" id="UP000256919"/>
    </source>
</evidence>
<protein>
    <submittedName>
        <fullName evidence="3">Putative secreted protein (Por secretion system target)</fullName>
    </submittedName>
</protein>
<dbReference type="InterPro" id="IPR007110">
    <property type="entry name" value="Ig-like_dom"/>
</dbReference>
<dbReference type="EMBL" id="QREI01000007">
    <property type="protein sequence ID" value="REE08424.1"/>
    <property type="molecule type" value="Genomic_DNA"/>
</dbReference>
<dbReference type="Gene3D" id="2.60.40.10">
    <property type="entry name" value="Immunoglobulins"/>
    <property type="match status" value="2"/>
</dbReference>